<keyword evidence="6" id="KW-1185">Reference proteome</keyword>
<dbReference type="SUPFAM" id="SSF56801">
    <property type="entry name" value="Acetyl-CoA synthetase-like"/>
    <property type="match status" value="1"/>
</dbReference>
<sequence>MNYFNLLCDIRENNRNKNFLIIDERVYNYNYIYKEIDNIQRILKNSIKFDGYNILIFSKSFYFQVISFFVSNALNNIPIICHHSLSYKLLKEIISKNNINYVISDEKLEFDEEEIVKDLSEEIKHIYVYKFNSKDKILNHKNICFGAFTSGSTNTPKVLYRSYESWTDYFYTQNNIFKIDLKSILFMNGSLSFTGNLNTLLSVLYEGGTIVTIESLSPRRWIKSMKDNFVTNIYLIPSKLKLLSQVAEEEISNIKSIFTGSELLFNDIAHNLKNNFPKSEIILYYGASELSFITYITYEEMNLKPLSVGRPFPGIKVFIKKDCIYVDTKYHVFGVEVPCTVNDMGYIDKDGYLFLQGRKEDIINKNGIKISLLKIEQEIKKIKEIIECVAASYDNSLKGNEIAVFIIIDEDINKEDILNKLKNKLMPVEIPKKVFFVKSLPLNDSGKIDKKKLKDI</sequence>
<protein>
    <submittedName>
        <fullName evidence="5">Acyl-CoA synthetase (AMP-forming)/AMP-acid ligase II</fullName>
    </submittedName>
</protein>
<dbReference type="EMBL" id="CP004121">
    <property type="protein sequence ID" value="AGF58784.1"/>
    <property type="molecule type" value="Genomic_DNA"/>
</dbReference>
<dbReference type="InterPro" id="IPR025110">
    <property type="entry name" value="AMP-bd_C"/>
</dbReference>
<evidence type="ECO:0000259" key="4">
    <source>
        <dbReference type="Pfam" id="PF13193"/>
    </source>
</evidence>
<dbReference type="GO" id="GO:0006631">
    <property type="term" value="P:fatty acid metabolic process"/>
    <property type="evidence" value="ECO:0007669"/>
    <property type="project" value="TreeGrafter"/>
</dbReference>
<dbReference type="OrthoDB" id="9757771at2"/>
<feature type="domain" description="AMP-dependent synthetase/ligase" evidence="3">
    <location>
        <begin position="14"/>
        <end position="321"/>
    </location>
</feature>
<gene>
    <name evidence="5" type="ORF">Cspa_c50310</name>
</gene>
<dbReference type="HOGENOM" id="CLU_000022_59_0_9"/>
<evidence type="ECO:0000313" key="6">
    <source>
        <dbReference type="Proteomes" id="UP000011728"/>
    </source>
</evidence>
<dbReference type="PANTHER" id="PTHR43201:SF5">
    <property type="entry name" value="MEDIUM-CHAIN ACYL-COA LIGASE ACSF2, MITOCHONDRIAL"/>
    <property type="match status" value="1"/>
</dbReference>
<evidence type="ECO:0000256" key="1">
    <source>
        <dbReference type="ARBA" id="ARBA00006432"/>
    </source>
</evidence>
<evidence type="ECO:0000259" key="3">
    <source>
        <dbReference type="Pfam" id="PF00501"/>
    </source>
</evidence>
<feature type="domain" description="AMP-binding enzyme C-terminal" evidence="4">
    <location>
        <begin position="374"/>
        <end position="447"/>
    </location>
</feature>
<dbReference type="PANTHER" id="PTHR43201">
    <property type="entry name" value="ACYL-COA SYNTHETASE"/>
    <property type="match status" value="1"/>
</dbReference>
<dbReference type="eggNOG" id="COG0318">
    <property type="taxonomic scope" value="Bacteria"/>
</dbReference>
<evidence type="ECO:0000313" key="5">
    <source>
        <dbReference type="EMBL" id="AGF58784.1"/>
    </source>
</evidence>
<dbReference type="InterPro" id="IPR042099">
    <property type="entry name" value="ANL_N_sf"/>
</dbReference>
<dbReference type="RefSeq" id="WP_015395092.1">
    <property type="nucleotide sequence ID" value="NC_020291.1"/>
</dbReference>
<keyword evidence="2 5" id="KW-0436">Ligase</keyword>
<dbReference type="Gene3D" id="3.30.300.30">
    <property type="match status" value="1"/>
</dbReference>
<proteinExistence type="inferred from homology"/>
<comment type="similarity">
    <text evidence="1">Belongs to the ATP-dependent AMP-binding enzyme family.</text>
</comment>
<evidence type="ECO:0000256" key="2">
    <source>
        <dbReference type="ARBA" id="ARBA00022598"/>
    </source>
</evidence>
<dbReference type="Gene3D" id="3.40.50.12780">
    <property type="entry name" value="N-terminal domain of ligase-like"/>
    <property type="match status" value="1"/>
</dbReference>
<dbReference type="AlphaFoldDB" id="M1MLK1"/>
<accession>M1MLK1</accession>
<dbReference type="PATRIC" id="fig|931276.5.peg.5077"/>
<dbReference type="Pfam" id="PF00501">
    <property type="entry name" value="AMP-binding"/>
    <property type="match status" value="1"/>
</dbReference>
<reference evidence="5 6" key="1">
    <citation type="submission" date="2013-02" db="EMBL/GenBank/DDBJ databases">
        <title>Genome sequence of Clostridium saccharoperbutylacetonicum N1-4(HMT).</title>
        <authorList>
            <person name="Poehlein A."/>
            <person name="Daniel R."/>
        </authorList>
    </citation>
    <scope>NUCLEOTIDE SEQUENCE [LARGE SCALE GENOMIC DNA]</scope>
    <source>
        <strain evidence="6">N1-4(HMT)</strain>
    </source>
</reference>
<dbReference type="InterPro" id="IPR045851">
    <property type="entry name" value="AMP-bd_C_sf"/>
</dbReference>
<dbReference type="Pfam" id="PF13193">
    <property type="entry name" value="AMP-binding_C"/>
    <property type="match status" value="1"/>
</dbReference>
<name>M1MLK1_9CLOT</name>
<organism evidence="5 6">
    <name type="scientific">Clostridium saccharoperbutylacetonicum N1-4(HMT)</name>
    <dbReference type="NCBI Taxonomy" id="931276"/>
    <lineage>
        <taxon>Bacteria</taxon>
        <taxon>Bacillati</taxon>
        <taxon>Bacillota</taxon>
        <taxon>Clostridia</taxon>
        <taxon>Eubacteriales</taxon>
        <taxon>Clostridiaceae</taxon>
        <taxon>Clostridium</taxon>
    </lineage>
</organism>
<dbReference type="GO" id="GO:0031956">
    <property type="term" value="F:medium-chain fatty acid-CoA ligase activity"/>
    <property type="evidence" value="ECO:0007669"/>
    <property type="project" value="TreeGrafter"/>
</dbReference>
<dbReference type="InterPro" id="IPR000873">
    <property type="entry name" value="AMP-dep_synth/lig_dom"/>
</dbReference>
<dbReference type="Proteomes" id="UP000011728">
    <property type="component" value="Chromosome"/>
</dbReference>
<dbReference type="KEGG" id="csr:Cspa_c50310"/>